<reference evidence="1" key="2">
    <citation type="journal article" date="2015" name="Fish Shellfish Immunol.">
        <title>Early steps in the European eel (Anguilla anguilla)-Vibrio vulnificus interaction in the gills: Role of the RtxA13 toxin.</title>
        <authorList>
            <person name="Callol A."/>
            <person name="Pajuelo D."/>
            <person name="Ebbesson L."/>
            <person name="Teles M."/>
            <person name="MacKenzie S."/>
            <person name="Amaro C."/>
        </authorList>
    </citation>
    <scope>NUCLEOTIDE SEQUENCE</scope>
</reference>
<sequence length="63" mass="6925">MIMSRCPLSLSARLSGIILKFTQSKVMGCQFLKSLRSVVPNLGPEGPLCMLVFIQITIAIPQF</sequence>
<accession>A0A0E9VUD0</accession>
<protein>
    <submittedName>
        <fullName evidence="1">Uncharacterized protein</fullName>
    </submittedName>
</protein>
<proteinExistence type="predicted"/>
<name>A0A0E9VUD0_ANGAN</name>
<reference evidence="1" key="1">
    <citation type="submission" date="2014-11" db="EMBL/GenBank/DDBJ databases">
        <authorList>
            <person name="Amaro Gonzalez C."/>
        </authorList>
    </citation>
    <scope>NUCLEOTIDE SEQUENCE</scope>
</reference>
<organism evidence="1">
    <name type="scientific">Anguilla anguilla</name>
    <name type="common">European freshwater eel</name>
    <name type="synonym">Muraena anguilla</name>
    <dbReference type="NCBI Taxonomy" id="7936"/>
    <lineage>
        <taxon>Eukaryota</taxon>
        <taxon>Metazoa</taxon>
        <taxon>Chordata</taxon>
        <taxon>Craniata</taxon>
        <taxon>Vertebrata</taxon>
        <taxon>Euteleostomi</taxon>
        <taxon>Actinopterygii</taxon>
        <taxon>Neopterygii</taxon>
        <taxon>Teleostei</taxon>
        <taxon>Anguilliformes</taxon>
        <taxon>Anguillidae</taxon>
        <taxon>Anguilla</taxon>
    </lineage>
</organism>
<evidence type="ECO:0000313" key="1">
    <source>
        <dbReference type="EMBL" id="JAH81667.1"/>
    </source>
</evidence>
<dbReference type="EMBL" id="GBXM01026910">
    <property type="protein sequence ID" value="JAH81667.1"/>
    <property type="molecule type" value="Transcribed_RNA"/>
</dbReference>
<dbReference type="AlphaFoldDB" id="A0A0E9VUD0"/>